<organism evidence="2 3">
    <name type="scientific">Coemansia spiralis</name>
    <dbReference type="NCBI Taxonomy" id="417178"/>
    <lineage>
        <taxon>Eukaryota</taxon>
        <taxon>Fungi</taxon>
        <taxon>Fungi incertae sedis</taxon>
        <taxon>Zoopagomycota</taxon>
        <taxon>Kickxellomycotina</taxon>
        <taxon>Kickxellomycetes</taxon>
        <taxon>Kickxellales</taxon>
        <taxon>Kickxellaceae</taxon>
        <taxon>Coemansia</taxon>
    </lineage>
</organism>
<evidence type="ECO:0000313" key="2">
    <source>
        <dbReference type="EMBL" id="KAJ2683595.1"/>
    </source>
</evidence>
<name>A0A9W8GEH3_9FUNG</name>
<dbReference type="OrthoDB" id="5564204at2759"/>
<feature type="compositionally biased region" description="Basic and acidic residues" evidence="1">
    <location>
        <begin position="338"/>
        <end position="347"/>
    </location>
</feature>
<comment type="caution">
    <text evidence="2">The sequence shown here is derived from an EMBL/GenBank/DDBJ whole genome shotgun (WGS) entry which is preliminary data.</text>
</comment>
<keyword evidence="3" id="KW-1185">Reference proteome</keyword>
<feature type="compositionally biased region" description="Acidic residues" evidence="1">
    <location>
        <begin position="319"/>
        <end position="328"/>
    </location>
</feature>
<feature type="region of interest" description="Disordered" evidence="1">
    <location>
        <begin position="243"/>
        <end position="263"/>
    </location>
</feature>
<evidence type="ECO:0000313" key="3">
    <source>
        <dbReference type="Proteomes" id="UP001151516"/>
    </source>
</evidence>
<feature type="compositionally biased region" description="Polar residues" evidence="1">
    <location>
        <begin position="392"/>
        <end position="404"/>
    </location>
</feature>
<protein>
    <submittedName>
        <fullName evidence="2">Uncharacterized protein</fullName>
    </submittedName>
</protein>
<dbReference type="Proteomes" id="UP001151516">
    <property type="component" value="Unassembled WGS sequence"/>
</dbReference>
<sequence>MHAMYFRGCTMASYGGGLVDMPPPDWCITTLRSLTTKYEHLADSRKVKPPFAEAVLNSFKSKLLNLVSSQALYDLEESDGEPEWPMAGECSAPFLDLKPADCVYDGGSLAAPGNYLTVSPADIVDTSSSHCIAEESDMSTALLSTSQPAASSIDASSPYVESDSLDTTAAQHNDDGSDLLATLPPSIEEALRRFLADSRDQLLSETFTTFADAECSSVSGTTLAMCAPVAAAAAIACQDAESDDDRGQFMDESGSSSPESIPSPEATLEFISAADPVDLFVKNFVASGGAAPWNASAYAQPLEAALAASGDALDCGSVAEDEEDDESELPPCKRKRRGELESKDAKAILRNSLPISPRKRSRSVSRRKDGAAAVPFSSSSGPESPPPLLNLCISSTSDASPTEA</sequence>
<proteinExistence type="predicted"/>
<feature type="region of interest" description="Disordered" evidence="1">
    <location>
        <begin position="318"/>
        <end position="404"/>
    </location>
</feature>
<feature type="compositionally biased region" description="Low complexity" evidence="1">
    <location>
        <begin position="252"/>
        <end position="263"/>
    </location>
</feature>
<gene>
    <name evidence="2" type="ORF">IWW39_005404</name>
</gene>
<dbReference type="AlphaFoldDB" id="A0A9W8GEH3"/>
<accession>A0A9W8GEH3</accession>
<dbReference type="EMBL" id="JANBTX010000275">
    <property type="protein sequence ID" value="KAJ2683595.1"/>
    <property type="molecule type" value="Genomic_DNA"/>
</dbReference>
<evidence type="ECO:0000256" key="1">
    <source>
        <dbReference type="SAM" id="MobiDB-lite"/>
    </source>
</evidence>
<reference evidence="2" key="1">
    <citation type="submission" date="2022-07" db="EMBL/GenBank/DDBJ databases">
        <title>Phylogenomic reconstructions and comparative analyses of Kickxellomycotina fungi.</title>
        <authorList>
            <person name="Reynolds N.K."/>
            <person name="Stajich J.E."/>
            <person name="Barry K."/>
            <person name="Grigoriev I.V."/>
            <person name="Crous P."/>
            <person name="Smith M.E."/>
        </authorList>
    </citation>
    <scope>NUCLEOTIDE SEQUENCE</scope>
    <source>
        <strain evidence="2">CBS 109367</strain>
    </source>
</reference>